<dbReference type="InParanoid" id="A0A165LIR1"/>
<dbReference type="Proteomes" id="UP000077266">
    <property type="component" value="Unassembled WGS sequence"/>
</dbReference>
<reference evidence="1 2" key="1">
    <citation type="journal article" date="2016" name="Mol. Biol. Evol.">
        <title>Comparative Genomics of Early-Diverging Mushroom-Forming Fungi Provides Insights into the Origins of Lignocellulose Decay Capabilities.</title>
        <authorList>
            <person name="Nagy L.G."/>
            <person name="Riley R."/>
            <person name="Tritt A."/>
            <person name="Adam C."/>
            <person name="Daum C."/>
            <person name="Floudas D."/>
            <person name="Sun H."/>
            <person name="Yadav J.S."/>
            <person name="Pangilinan J."/>
            <person name="Larsson K.H."/>
            <person name="Matsuura K."/>
            <person name="Barry K."/>
            <person name="Labutti K."/>
            <person name="Kuo R."/>
            <person name="Ohm R.A."/>
            <person name="Bhattacharya S.S."/>
            <person name="Shirouzu T."/>
            <person name="Yoshinaga Y."/>
            <person name="Martin F.M."/>
            <person name="Grigoriev I.V."/>
            <person name="Hibbett D.S."/>
        </authorList>
    </citation>
    <scope>NUCLEOTIDE SEQUENCE [LARGE SCALE GENOMIC DNA]</scope>
    <source>
        <strain evidence="1 2">HHB12029</strain>
    </source>
</reference>
<sequence length="294" mass="32363">MAKACSDGAIASIMERRNSLARRPSKNANQLSDVVTRSKGLPLVLAITDVTEQLEPYMARAAHHIVTILSPPRGRLSVIRADIANGRLLQLFLTMLGALPALTEFYATGTSPSFVLLVSHVHPDDPPLHLPALRTLSLVDGWSEWWNTSTTFAGVSTLRFTPLYLPSLLRILETCPSVKILELVLPNCIMIPGDDVCEIIRDRAKAIPCVQVCGLGLGPHMVTKDIFDMFHGPERREYALLYAGPSTDTALGICLDVEAQTRLVSMYIFSLTSTLRRDLSSDTHGNTLMFRLLQ</sequence>
<name>A0A165LIR1_EXIGL</name>
<gene>
    <name evidence="1" type="ORF">EXIGLDRAFT_763945</name>
</gene>
<protein>
    <submittedName>
        <fullName evidence="1">Uncharacterized protein</fullName>
    </submittedName>
</protein>
<keyword evidence="2" id="KW-1185">Reference proteome</keyword>
<proteinExistence type="predicted"/>
<accession>A0A165LIR1</accession>
<evidence type="ECO:0000313" key="2">
    <source>
        <dbReference type="Proteomes" id="UP000077266"/>
    </source>
</evidence>
<dbReference type="EMBL" id="KV425924">
    <property type="protein sequence ID" value="KZV97897.1"/>
    <property type="molecule type" value="Genomic_DNA"/>
</dbReference>
<dbReference type="AlphaFoldDB" id="A0A165LIR1"/>
<organism evidence="1 2">
    <name type="scientific">Exidia glandulosa HHB12029</name>
    <dbReference type="NCBI Taxonomy" id="1314781"/>
    <lineage>
        <taxon>Eukaryota</taxon>
        <taxon>Fungi</taxon>
        <taxon>Dikarya</taxon>
        <taxon>Basidiomycota</taxon>
        <taxon>Agaricomycotina</taxon>
        <taxon>Agaricomycetes</taxon>
        <taxon>Auriculariales</taxon>
        <taxon>Exidiaceae</taxon>
        <taxon>Exidia</taxon>
    </lineage>
</organism>
<evidence type="ECO:0000313" key="1">
    <source>
        <dbReference type="EMBL" id="KZV97897.1"/>
    </source>
</evidence>